<dbReference type="AlphaFoldDB" id="A0AAD6XZ94"/>
<gene>
    <name evidence="1" type="ORF">GGX14DRAFT_408707</name>
</gene>
<accession>A0AAD6XZ94</accession>
<sequence length="309" mass="33919">MLVSIKDIPFYAIYAQDTLCTHITRPPLARLGVFNPDLAWLSSMQIDMSLHAVVNGATFICCLDLHIAEGQSSSVLTGTPYVSPLTLIPATLFTHLPNGAEILPDASPTLSVSQSAALAGALQPQKFTVVTEKDGRSYYVKKRKDGKEIRAPAELLFCRRSRFYRRNGTGSHGFGDFLLVSSTDGQGIIRWRFRLTCVQEAPDCLKYCYLAQLSALDSIVGNEEANEPKIHPGWEVLVNGICSVASKIPTFPAILSPSRPKYFMLVRGGGRHAPTELGGGWITYCAIPSETRWSRLQCPGDRDGTNVWN</sequence>
<reference evidence="1" key="1">
    <citation type="submission" date="2023-03" db="EMBL/GenBank/DDBJ databases">
        <title>Massive genome expansion in bonnet fungi (Mycena s.s.) driven by repeated elements and novel gene families across ecological guilds.</title>
        <authorList>
            <consortium name="Lawrence Berkeley National Laboratory"/>
            <person name="Harder C.B."/>
            <person name="Miyauchi S."/>
            <person name="Viragh M."/>
            <person name="Kuo A."/>
            <person name="Thoen E."/>
            <person name="Andreopoulos B."/>
            <person name="Lu D."/>
            <person name="Skrede I."/>
            <person name="Drula E."/>
            <person name="Henrissat B."/>
            <person name="Morin E."/>
            <person name="Kohler A."/>
            <person name="Barry K."/>
            <person name="LaButti K."/>
            <person name="Morin E."/>
            <person name="Salamov A."/>
            <person name="Lipzen A."/>
            <person name="Mereny Z."/>
            <person name="Hegedus B."/>
            <person name="Baldrian P."/>
            <person name="Stursova M."/>
            <person name="Weitz H."/>
            <person name="Taylor A."/>
            <person name="Grigoriev I.V."/>
            <person name="Nagy L.G."/>
            <person name="Martin F."/>
            <person name="Kauserud H."/>
        </authorList>
    </citation>
    <scope>NUCLEOTIDE SEQUENCE</scope>
    <source>
        <strain evidence="1">9144</strain>
    </source>
</reference>
<name>A0AAD6XZ94_9AGAR</name>
<keyword evidence="2" id="KW-1185">Reference proteome</keyword>
<dbReference type="EMBL" id="JARJCW010000172">
    <property type="protein sequence ID" value="KAJ7189605.1"/>
    <property type="molecule type" value="Genomic_DNA"/>
</dbReference>
<evidence type="ECO:0000313" key="1">
    <source>
        <dbReference type="EMBL" id="KAJ7189605.1"/>
    </source>
</evidence>
<proteinExistence type="predicted"/>
<organism evidence="1 2">
    <name type="scientific">Mycena pura</name>
    <dbReference type="NCBI Taxonomy" id="153505"/>
    <lineage>
        <taxon>Eukaryota</taxon>
        <taxon>Fungi</taxon>
        <taxon>Dikarya</taxon>
        <taxon>Basidiomycota</taxon>
        <taxon>Agaricomycotina</taxon>
        <taxon>Agaricomycetes</taxon>
        <taxon>Agaricomycetidae</taxon>
        <taxon>Agaricales</taxon>
        <taxon>Marasmiineae</taxon>
        <taxon>Mycenaceae</taxon>
        <taxon>Mycena</taxon>
    </lineage>
</organism>
<evidence type="ECO:0000313" key="2">
    <source>
        <dbReference type="Proteomes" id="UP001219525"/>
    </source>
</evidence>
<dbReference type="Proteomes" id="UP001219525">
    <property type="component" value="Unassembled WGS sequence"/>
</dbReference>
<comment type="caution">
    <text evidence="1">The sequence shown here is derived from an EMBL/GenBank/DDBJ whole genome shotgun (WGS) entry which is preliminary data.</text>
</comment>
<protein>
    <submittedName>
        <fullName evidence="1">Uncharacterized protein</fullName>
    </submittedName>
</protein>